<dbReference type="AlphaFoldDB" id="A0A7S9HDP7"/>
<dbReference type="RefSeq" id="WP_195811234.1">
    <property type="nucleotide sequence ID" value="NZ_CP064795.1"/>
</dbReference>
<protein>
    <submittedName>
        <fullName evidence="2">Uncharacterized protein</fullName>
    </submittedName>
</protein>
<feature type="chain" id="PRO_5032919213" evidence="1">
    <location>
        <begin position="27"/>
        <end position="258"/>
    </location>
</feature>
<dbReference type="EMBL" id="CP064795">
    <property type="protein sequence ID" value="QPG06157.1"/>
    <property type="molecule type" value="Genomic_DNA"/>
</dbReference>
<evidence type="ECO:0000313" key="3">
    <source>
        <dbReference type="Proteomes" id="UP000595095"/>
    </source>
</evidence>
<accession>A0A7S9HDP7</accession>
<feature type="signal peptide" evidence="1">
    <location>
        <begin position="1"/>
        <end position="26"/>
    </location>
</feature>
<proteinExistence type="predicted"/>
<keyword evidence="3" id="KW-1185">Reference proteome</keyword>
<sequence>MNKLYKGVIAATGLWILCLTSASALAEAHKEDGAKKEMLAEMWVMMPKEGKQQALEDALKEHVKFRQSKNDTREWHVYAPVFGSKLDRLAVRANNFTWADMDTYRDWAKNQGVSENWQQTAGQYVDHYHHYLAIEDRENSHWGPDVNYKYVGVTSYQPKLGHRSAINEDIKTMSEAAKEQNWPYHWSFSNSVSGHGEINLAVPYENWGAMAPPETEFMEVLATHMGDEEKAKELMKRWAGHFDKVEFNVWELRNDLMQ</sequence>
<evidence type="ECO:0000256" key="1">
    <source>
        <dbReference type="SAM" id="SignalP"/>
    </source>
</evidence>
<name>A0A7S9HDP7_9ALTE</name>
<evidence type="ECO:0000313" key="2">
    <source>
        <dbReference type="EMBL" id="QPG06157.1"/>
    </source>
</evidence>
<dbReference type="Proteomes" id="UP000595095">
    <property type="component" value="Chromosome"/>
</dbReference>
<dbReference type="KEGG" id="smaa:IT774_02755"/>
<organism evidence="2 3">
    <name type="scientific">Salinimonas marina</name>
    <dbReference type="NCBI Taxonomy" id="2785918"/>
    <lineage>
        <taxon>Bacteria</taxon>
        <taxon>Pseudomonadati</taxon>
        <taxon>Pseudomonadota</taxon>
        <taxon>Gammaproteobacteria</taxon>
        <taxon>Alteromonadales</taxon>
        <taxon>Alteromonadaceae</taxon>
        <taxon>Alteromonas/Salinimonas group</taxon>
        <taxon>Salinimonas</taxon>
    </lineage>
</organism>
<keyword evidence="1" id="KW-0732">Signal</keyword>
<gene>
    <name evidence="2" type="ORF">IT774_02755</name>
</gene>
<reference evidence="2 3" key="1">
    <citation type="submission" date="2020-11" db="EMBL/GenBank/DDBJ databases">
        <title>Complete genome sequence for Salinimonas sp. strain G2-b.</title>
        <authorList>
            <person name="Park S.-J."/>
        </authorList>
    </citation>
    <scope>NUCLEOTIDE SEQUENCE [LARGE SCALE GENOMIC DNA]</scope>
    <source>
        <strain evidence="2 3">G2-b</strain>
    </source>
</reference>